<evidence type="ECO:0000313" key="3">
    <source>
        <dbReference type="Proteomes" id="UP000642829"/>
    </source>
</evidence>
<comment type="caution">
    <text evidence="2">The sequence shown here is derived from an EMBL/GenBank/DDBJ whole genome shotgun (WGS) entry which is preliminary data.</text>
</comment>
<protein>
    <submittedName>
        <fullName evidence="2">3'-exoribonuclease</fullName>
    </submittedName>
</protein>
<dbReference type="PANTHER" id="PTHR47765">
    <property type="entry name" value="3'-5' EXONUCLEASE DOMAIN-CONTAINING PROTEIN"/>
    <property type="match status" value="1"/>
</dbReference>
<dbReference type="Gene3D" id="3.30.420.10">
    <property type="entry name" value="Ribonuclease H-like superfamily/Ribonuclease H"/>
    <property type="match status" value="1"/>
</dbReference>
<reference evidence="2" key="2">
    <citation type="submission" date="2020-09" db="EMBL/GenBank/DDBJ databases">
        <authorList>
            <person name="Sun Q."/>
            <person name="Kim S."/>
        </authorList>
    </citation>
    <scope>NUCLEOTIDE SEQUENCE</scope>
    <source>
        <strain evidence="2">KCTC 12870</strain>
    </source>
</reference>
<dbReference type="Proteomes" id="UP000642829">
    <property type="component" value="Unassembled WGS sequence"/>
</dbReference>
<dbReference type="AlphaFoldDB" id="A0A8J3GC96"/>
<dbReference type="InterPro" id="IPR052408">
    <property type="entry name" value="Exonuclease_MUT-7-like"/>
</dbReference>
<proteinExistence type="predicted"/>
<reference evidence="2" key="1">
    <citation type="journal article" date="2014" name="Int. J. Syst. Evol. Microbiol.">
        <title>Complete genome sequence of Corynebacterium casei LMG S-19264T (=DSM 44701T), isolated from a smear-ripened cheese.</title>
        <authorList>
            <consortium name="US DOE Joint Genome Institute (JGI-PGF)"/>
            <person name="Walter F."/>
            <person name="Albersmeier A."/>
            <person name="Kalinowski J."/>
            <person name="Ruckert C."/>
        </authorList>
    </citation>
    <scope>NUCLEOTIDE SEQUENCE</scope>
    <source>
        <strain evidence="2">KCTC 12870</strain>
    </source>
</reference>
<dbReference type="CDD" id="cd06141">
    <property type="entry name" value="WRN_exo"/>
    <property type="match status" value="1"/>
</dbReference>
<organism evidence="2 3">
    <name type="scientific">Cerasicoccus arenae</name>
    <dbReference type="NCBI Taxonomy" id="424488"/>
    <lineage>
        <taxon>Bacteria</taxon>
        <taxon>Pseudomonadati</taxon>
        <taxon>Verrucomicrobiota</taxon>
        <taxon>Opitutia</taxon>
        <taxon>Puniceicoccales</taxon>
        <taxon>Cerasicoccaceae</taxon>
        <taxon>Cerasicoccus</taxon>
    </lineage>
</organism>
<dbReference type="GO" id="GO:0003676">
    <property type="term" value="F:nucleic acid binding"/>
    <property type="evidence" value="ECO:0007669"/>
    <property type="project" value="InterPro"/>
</dbReference>
<dbReference type="EMBL" id="BMXG01000005">
    <property type="protein sequence ID" value="GHB96715.1"/>
    <property type="molecule type" value="Genomic_DNA"/>
</dbReference>
<gene>
    <name evidence="2" type="ORF">GCM10007047_10790</name>
</gene>
<dbReference type="InterPro" id="IPR036397">
    <property type="entry name" value="RNaseH_sf"/>
</dbReference>
<dbReference type="SMART" id="SM00474">
    <property type="entry name" value="35EXOc"/>
    <property type="match status" value="1"/>
</dbReference>
<dbReference type="InterPro" id="IPR002562">
    <property type="entry name" value="3'-5'_exonuclease_dom"/>
</dbReference>
<dbReference type="GO" id="GO:0008408">
    <property type="term" value="F:3'-5' exonuclease activity"/>
    <property type="evidence" value="ECO:0007669"/>
    <property type="project" value="InterPro"/>
</dbReference>
<feature type="domain" description="3'-5' exonuclease" evidence="1">
    <location>
        <begin position="43"/>
        <end position="211"/>
    </location>
</feature>
<dbReference type="GO" id="GO:0006139">
    <property type="term" value="P:nucleobase-containing compound metabolic process"/>
    <property type="evidence" value="ECO:0007669"/>
    <property type="project" value="InterPro"/>
</dbReference>
<dbReference type="PANTHER" id="PTHR47765:SF2">
    <property type="entry name" value="EXONUCLEASE MUT-7 HOMOLOG"/>
    <property type="match status" value="1"/>
</dbReference>
<name>A0A8J3GC96_9BACT</name>
<sequence>MSRIKHNKPEEDLATAPGPLNICLDITKDEINRLPLGRFEGTIHLITTPAAARAAVARLKEVEVLGFDTESRPAFRKGENYSPSIVQFATNYEAYLFQVKRFGGLELLKPLLESESPIKVGVALRDDIKRLQQVDRYDPAGFVEISEISRRLGIEKTGLRSLIGMFLGLRISKNAQVSNWARRTLNHKQIIYAATDAWMSRRLYMLVRKAEQEHLNSNNLNTDH</sequence>
<keyword evidence="3" id="KW-1185">Reference proteome</keyword>
<evidence type="ECO:0000313" key="2">
    <source>
        <dbReference type="EMBL" id="GHB96715.1"/>
    </source>
</evidence>
<dbReference type="Pfam" id="PF01612">
    <property type="entry name" value="DNA_pol_A_exo1"/>
    <property type="match status" value="1"/>
</dbReference>
<dbReference type="RefSeq" id="WP_189512687.1">
    <property type="nucleotide sequence ID" value="NZ_BMXG01000005.1"/>
</dbReference>
<dbReference type="SUPFAM" id="SSF53098">
    <property type="entry name" value="Ribonuclease H-like"/>
    <property type="match status" value="1"/>
</dbReference>
<dbReference type="InterPro" id="IPR012337">
    <property type="entry name" value="RNaseH-like_sf"/>
</dbReference>
<accession>A0A8J3GC96</accession>
<evidence type="ECO:0000259" key="1">
    <source>
        <dbReference type="SMART" id="SM00474"/>
    </source>
</evidence>